<dbReference type="PROSITE" id="PS50053">
    <property type="entry name" value="UBIQUITIN_2"/>
    <property type="match status" value="1"/>
</dbReference>
<evidence type="ECO:0000259" key="6">
    <source>
        <dbReference type="PROSITE" id="PS50053"/>
    </source>
</evidence>
<evidence type="ECO:0000256" key="5">
    <source>
        <dbReference type="SAM" id="MobiDB-lite"/>
    </source>
</evidence>
<dbReference type="AlphaFoldDB" id="A0A803W5P4"/>
<accession>A0A803W5P4</accession>
<feature type="compositionally biased region" description="Low complexity" evidence="5">
    <location>
        <begin position="236"/>
        <end position="247"/>
    </location>
</feature>
<keyword evidence="8" id="KW-1185">Reference proteome</keyword>
<feature type="compositionally biased region" description="Low complexity" evidence="5">
    <location>
        <begin position="335"/>
        <end position="344"/>
    </location>
</feature>
<dbReference type="PANTHER" id="PTHR23010">
    <property type="entry name" value="MIDNOLIN"/>
    <property type="match status" value="1"/>
</dbReference>
<evidence type="ECO:0000256" key="1">
    <source>
        <dbReference type="ARBA" id="ARBA00004514"/>
    </source>
</evidence>
<dbReference type="InterPro" id="IPR029071">
    <property type="entry name" value="Ubiquitin-like_domsf"/>
</dbReference>
<dbReference type="SUPFAM" id="SSF54236">
    <property type="entry name" value="Ubiquitin-like"/>
    <property type="match status" value="1"/>
</dbReference>
<comment type="subcellular location">
    <subcellularLocation>
        <location evidence="1">Cytoplasm</location>
        <location evidence="1">Cytosol</location>
    </subcellularLocation>
    <subcellularLocation>
        <location evidence="2">Nucleus</location>
        <location evidence="2">Nucleolus</location>
    </subcellularLocation>
</comment>
<organism evidence="7 8">
    <name type="scientific">Ficedula albicollis</name>
    <name type="common">Collared flycatcher</name>
    <name type="synonym">Muscicapa albicollis</name>
    <dbReference type="NCBI Taxonomy" id="59894"/>
    <lineage>
        <taxon>Eukaryota</taxon>
        <taxon>Metazoa</taxon>
        <taxon>Chordata</taxon>
        <taxon>Craniata</taxon>
        <taxon>Vertebrata</taxon>
        <taxon>Euteleostomi</taxon>
        <taxon>Archelosauria</taxon>
        <taxon>Archosauria</taxon>
        <taxon>Dinosauria</taxon>
        <taxon>Saurischia</taxon>
        <taxon>Theropoda</taxon>
        <taxon>Coelurosauria</taxon>
        <taxon>Aves</taxon>
        <taxon>Neognathae</taxon>
        <taxon>Neoaves</taxon>
        <taxon>Telluraves</taxon>
        <taxon>Australaves</taxon>
        <taxon>Passeriformes</taxon>
        <taxon>Muscicapidae</taxon>
        <taxon>Ficedula</taxon>
    </lineage>
</organism>
<feature type="region of interest" description="Disordered" evidence="5">
    <location>
        <begin position="141"/>
        <end position="163"/>
    </location>
</feature>
<evidence type="ECO:0000313" key="7">
    <source>
        <dbReference type="Ensembl" id="ENSFALP00000030300.1"/>
    </source>
</evidence>
<sequence>PMNLYIHTTTGTRYELSVPAEETVEGLKRRLSQRLKVPKERLAVCRLSSGKLQDLGVVEGSKLTLVPTVEAGLMSQASRPEQSVMQALESLTETQVRGWMPGQDGDKGGGWEAGRKDSCAGLCAPPHPFPEADAVFLPSQVDCGSRSSSSPGSSPAPSARSRKPGAVIESFVNHAPGVFSGTFSGTLHPNCQDSSGRPRRDIGTILQILNDLLSATRHYQGMPQSLTQLRCQTQFSSSSSSSSSSSPPASPDLATKTTSEPLPAAAAPTPPPPPPPPPPPAAGDRLRQTENRATRCKVERLQLLLQQKRLRRKARRDARAPYHWVPNRKAGRTNSNSSVSSEGSLDLDFEDSVWKPEVKAEMKSEFVVA</sequence>
<reference evidence="7" key="3">
    <citation type="submission" date="2025-09" db="UniProtKB">
        <authorList>
            <consortium name="Ensembl"/>
        </authorList>
    </citation>
    <scope>IDENTIFICATION</scope>
</reference>
<dbReference type="FunFam" id="3.10.20.90:FF:000180">
    <property type="entry name" value="midnolin isoform X1"/>
    <property type="match status" value="1"/>
</dbReference>
<protein>
    <submittedName>
        <fullName evidence="7">Midnolin</fullName>
    </submittedName>
</protein>
<dbReference type="PANTHER" id="PTHR23010:SF1">
    <property type="entry name" value="MIDNOLIN"/>
    <property type="match status" value="1"/>
</dbReference>
<dbReference type="GeneTree" id="ENSGT00510000049027"/>
<evidence type="ECO:0000256" key="3">
    <source>
        <dbReference type="ARBA" id="ARBA00022490"/>
    </source>
</evidence>
<proteinExistence type="predicted"/>
<evidence type="ECO:0000256" key="2">
    <source>
        <dbReference type="ARBA" id="ARBA00004604"/>
    </source>
</evidence>
<feature type="region of interest" description="Disordered" evidence="5">
    <location>
        <begin position="232"/>
        <end position="297"/>
    </location>
</feature>
<reference evidence="7" key="2">
    <citation type="submission" date="2025-08" db="UniProtKB">
        <authorList>
            <consortium name="Ensembl"/>
        </authorList>
    </citation>
    <scope>IDENTIFICATION</scope>
</reference>
<feature type="compositionally biased region" description="Basic and acidic residues" evidence="5">
    <location>
        <begin position="284"/>
        <end position="297"/>
    </location>
</feature>
<feature type="region of interest" description="Disordered" evidence="5">
    <location>
        <begin position="312"/>
        <end position="346"/>
    </location>
</feature>
<gene>
    <name evidence="7" type="primary">MIDN</name>
</gene>
<feature type="domain" description="Ubiquitin-like" evidence="6">
    <location>
        <begin position="2"/>
        <end position="54"/>
    </location>
</feature>
<dbReference type="Ensembl" id="ENSFALT00000029948.1">
    <property type="protein sequence ID" value="ENSFALP00000030300.1"/>
    <property type="gene ID" value="ENSFALG00000013998.2"/>
</dbReference>
<dbReference type="Gene3D" id="3.10.20.90">
    <property type="entry name" value="Phosphatidylinositol 3-kinase Catalytic Subunit, Chain A, domain 1"/>
    <property type="match status" value="1"/>
</dbReference>
<reference evidence="7 8" key="1">
    <citation type="journal article" date="2012" name="Nature">
        <title>The genomic landscape of species divergence in Ficedula flycatchers.</title>
        <authorList>
            <person name="Ellegren H."/>
            <person name="Smeds L."/>
            <person name="Burri R."/>
            <person name="Olason P.I."/>
            <person name="Backstrom N."/>
            <person name="Kawakami T."/>
            <person name="Kunstner A."/>
            <person name="Makinen H."/>
            <person name="Nadachowska-Brzyska K."/>
            <person name="Qvarnstrom A."/>
            <person name="Uebbing S."/>
            <person name="Wolf J.B."/>
        </authorList>
    </citation>
    <scope>NUCLEOTIDE SEQUENCE [LARGE SCALE GENOMIC DNA]</scope>
</reference>
<dbReference type="SMART" id="SM00213">
    <property type="entry name" value="UBQ"/>
    <property type="match status" value="1"/>
</dbReference>
<keyword evidence="3" id="KW-0963">Cytoplasm</keyword>
<feature type="compositionally biased region" description="Pro residues" evidence="5">
    <location>
        <begin position="268"/>
        <end position="281"/>
    </location>
</feature>
<keyword evidence="4" id="KW-0539">Nucleus</keyword>
<dbReference type="CDD" id="cd01804">
    <property type="entry name" value="Ubl_midnolin"/>
    <property type="match status" value="1"/>
</dbReference>
<dbReference type="InterPro" id="IPR000626">
    <property type="entry name" value="Ubiquitin-like_dom"/>
</dbReference>
<evidence type="ECO:0000313" key="8">
    <source>
        <dbReference type="Proteomes" id="UP000016665"/>
    </source>
</evidence>
<dbReference type="GO" id="GO:0005829">
    <property type="term" value="C:cytosol"/>
    <property type="evidence" value="ECO:0007669"/>
    <property type="project" value="UniProtKB-SubCell"/>
</dbReference>
<dbReference type="InterPro" id="IPR039336">
    <property type="entry name" value="Midnolin"/>
</dbReference>
<dbReference type="Proteomes" id="UP000016665">
    <property type="component" value="Chromosome 28"/>
</dbReference>
<dbReference type="GO" id="GO:0005730">
    <property type="term" value="C:nucleolus"/>
    <property type="evidence" value="ECO:0007669"/>
    <property type="project" value="UniProtKB-SubCell"/>
</dbReference>
<feature type="compositionally biased region" description="Low complexity" evidence="5">
    <location>
        <begin position="144"/>
        <end position="159"/>
    </location>
</feature>
<name>A0A803W5P4_FICAL</name>
<evidence type="ECO:0000256" key="4">
    <source>
        <dbReference type="ARBA" id="ARBA00023242"/>
    </source>
</evidence>